<dbReference type="Proteomes" id="UP000034491">
    <property type="component" value="Unassembled WGS sequence"/>
</dbReference>
<proteinExistence type="predicted"/>
<gene>
    <name evidence="2" type="ORF">WH95_14555</name>
</gene>
<accession>A0A0M2R3G0</accession>
<dbReference type="InterPro" id="IPR014710">
    <property type="entry name" value="RmlC-like_jellyroll"/>
</dbReference>
<evidence type="ECO:0000259" key="1">
    <source>
        <dbReference type="Pfam" id="PF07883"/>
    </source>
</evidence>
<comment type="caution">
    <text evidence="2">The sequence shown here is derived from an EMBL/GenBank/DDBJ whole genome shotgun (WGS) entry which is preliminary data.</text>
</comment>
<dbReference type="Gene3D" id="2.60.120.10">
    <property type="entry name" value="Jelly Rolls"/>
    <property type="match status" value="1"/>
</dbReference>
<dbReference type="EMBL" id="LANI01000021">
    <property type="protein sequence ID" value="KKJ76191.1"/>
    <property type="molecule type" value="Genomic_DNA"/>
</dbReference>
<dbReference type="InterPro" id="IPR011051">
    <property type="entry name" value="RmlC_Cupin_sf"/>
</dbReference>
<dbReference type="SUPFAM" id="SSF51182">
    <property type="entry name" value="RmlC-like cupins"/>
    <property type="match status" value="1"/>
</dbReference>
<organism evidence="2 3">
    <name type="scientific">Kiloniella litopenaei</name>
    <dbReference type="NCBI Taxonomy" id="1549748"/>
    <lineage>
        <taxon>Bacteria</taxon>
        <taxon>Pseudomonadati</taxon>
        <taxon>Pseudomonadota</taxon>
        <taxon>Alphaproteobacteria</taxon>
        <taxon>Rhodospirillales</taxon>
        <taxon>Kiloniellaceae</taxon>
        <taxon>Kiloniella</taxon>
    </lineage>
</organism>
<dbReference type="STRING" id="1549748.WH95_14555"/>
<dbReference type="AlphaFoldDB" id="A0A0M2R3G0"/>
<dbReference type="InterPro" id="IPR013096">
    <property type="entry name" value="Cupin_2"/>
</dbReference>
<dbReference type="RefSeq" id="WP_046508510.1">
    <property type="nucleotide sequence ID" value="NZ_LANI01000021.1"/>
</dbReference>
<evidence type="ECO:0000313" key="3">
    <source>
        <dbReference type="Proteomes" id="UP000034491"/>
    </source>
</evidence>
<keyword evidence="3" id="KW-1185">Reference proteome</keyword>
<name>A0A0M2R3G0_9PROT</name>
<feature type="domain" description="Cupin type-2" evidence="1">
    <location>
        <begin position="38"/>
        <end position="114"/>
    </location>
</feature>
<protein>
    <recommendedName>
        <fullName evidence="1">Cupin type-2 domain-containing protein</fullName>
    </recommendedName>
</protein>
<reference evidence="2 3" key="1">
    <citation type="submission" date="2015-03" db="EMBL/GenBank/DDBJ databases">
        <title>Genome sequence of Kiloniella sp. P1-1, isolated from the gut microflora of Pacific white shrimp, Penaeus vannamei.</title>
        <authorList>
            <person name="Shao Z."/>
            <person name="Wang L."/>
            <person name="Li X."/>
        </authorList>
    </citation>
    <scope>NUCLEOTIDE SEQUENCE [LARGE SCALE GENOMIC DNA]</scope>
    <source>
        <strain evidence="2 3">P1-1</strain>
    </source>
</reference>
<evidence type="ECO:0000313" key="2">
    <source>
        <dbReference type="EMBL" id="KKJ76191.1"/>
    </source>
</evidence>
<sequence length="138" mass="15559">MTLSTGETLTPKEIQAGWQNGNIGTERVLDTDDMTIWHLRLDPGDTIAPHRHDRPYFWTVMTDGKGLSRFDDGREVAVTYKAGDTQHFPDLTPESGFVHDLTNNGNTPLIFVTVEFHSPVDHPVTSDATRHFDTIKNR</sequence>
<dbReference type="Pfam" id="PF07883">
    <property type="entry name" value="Cupin_2"/>
    <property type="match status" value="1"/>
</dbReference>
<dbReference type="PATRIC" id="fig|1549748.8.peg.1661"/>
<dbReference type="OrthoDB" id="9800684at2"/>